<dbReference type="Proteomes" id="UP000007564">
    <property type="component" value="Chromosome"/>
</dbReference>
<evidence type="ECO:0000259" key="1">
    <source>
        <dbReference type="Pfam" id="PF07883"/>
    </source>
</evidence>
<accession>A0A0C6PBY6</accession>
<dbReference type="Pfam" id="PF07883">
    <property type="entry name" value="Cupin_2"/>
    <property type="match status" value="1"/>
</dbReference>
<evidence type="ECO:0000313" key="3">
    <source>
        <dbReference type="Proteomes" id="UP000007564"/>
    </source>
</evidence>
<dbReference type="EMBL" id="HE965806">
    <property type="protein sequence ID" value="CCJ55649.1"/>
    <property type="molecule type" value="Genomic_DNA"/>
</dbReference>
<dbReference type="InterPro" id="IPR013096">
    <property type="entry name" value="Cupin_2"/>
</dbReference>
<dbReference type="InterPro" id="IPR011051">
    <property type="entry name" value="RmlC_Cupin_sf"/>
</dbReference>
<dbReference type="InterPro" id="IPR014710">
    <property type="entry name" value="RmlC-like_jellyroll"/>
</dbReference>
<reference evidence="2 3" key="1">
    <citation type="journal article" date="2012" name="BMC Genomics">
        <title>Comparative genomics of the classical Bordetella subspecies: the evolution and exchange of virulence-associated diversity amongst closely related pathogens.</title>
        <authorList>
            <person name="Park J."/>
            <person name="Zhang Y."/>
            <person name="Buboltz A.M."/>
            <person name="Zhang X."/>
            <person name="Schuster S.C."/>
            <person name="Ahuja U."/>
            <person name="Liu M."/>
            <person name="Miller J.F."/>
            <person name="Sebaihia M."/>
            <person name="Bentley S.D."/>
            <person name="Parkhill J."/>
            <person name="Harvill E.T."/>
        </authorList>
    </citation>
    <scope>NUCLEOTIDE SEQUENCE [LARGE SCALE GENOMIC DNA]</scope>
    <source>
        <strain evidence="2 3">253</strain>
    </source>
</reference>
<name>A0A0C6PBY6_BORBO</name>
<dbReference type="SUPFAM" id="SSF51182">
    <property type="entry name" value="RmlC-like cupins"/>
    <property type="match status" value="1"/>
</dbReference>
<dbReference type="AlphaFoldDB" id="A0A0C6PBY6"/>
<proteinExistence type="predicted"/>
<dbReference type="PANTHER" id="PTHR40112">
    <property type="entry name" value="H2HPP ISOMERASE"/>
    <property type="match status" value="1"/>
</dbReference>
<organism evidence="2 3">
    <name type="scientific">Bordetella bronchiseptica 253</name>
    <dbReference type="NCBI Taxonomy" id="568707"/>
    <lineage>
        <taxon>Bacteria</taxon>
        <taxon>Pseudomonadati</taxon>
        <taxon>Pseudomonadota</taxon>
        <taxon>Betaproteobacteria</taxon>
        <taxon>Burkholderiales</taxon>
        <taxon>Alcaligenaceae</taxon>
        <taxon>Bordetella</taxon>
    </lineage>
</organism>
<dbReference type="InterPro" id="IPR052535">
    <property type="entry name" value="Bacilysin_H2HPP_isomerase"/>
</dbReference>
<dbReference type="Gene3D" id="2.60.120.10">
    <property type="entry name" value="Jelly Rolls"/>
    <property type="match status" value="1"/>
</dbReference>
<protein>
    <recommendedName>
        <fullName evidence="1">Cupin type-2 domain-containing protein</fullName>
    </recommendedName>
</protein>
<dbReference type="KEGG" id="bbh:BN112_3735"/>
<feature type="domain" description="Cupin type-2" evidence="1">
    <location>
        <begin position="41"/>
        <end position="103"/>
    </location>
</feature>
<dbReference type="GeneID" id="56476813"/>
<dbReference type="OrthoDB" id="9811153at2"/>
<dbReference type="RefSeq" id="WP_003815496.1">
    <property type="nucleotide sequence ID" value="NC_019382.1"/>
</dbReference>
<evidence type="ECO:0000313" key="2">
    <source>
        <dbReference type="EMBL" id="CCJ55649.1"/>
    </source>
</evidence>
<gene>
    <name evidence="2" type="ORF">BN112_3735</name>
</gene>
<dbReference type="HOGENOM" id="CLU_134269_0_0_4"/>
<sequence length="122" mass="13207">MSLIDWNSLPKAAGMRAGSVRQAVCAEQMSAVRVETAPDAAFDGKTHWHDNEQMLVMISGEVTLVIDDQTVVCRPGDLVFFPPGSRHAATAVGPQGAVYYEIFAPARCDQLPGWIGSSVLRY</sequence>
<dbReference type="PANTHER" id="PTHR40112:SF1">
    <property type="entry name" value="H2HPP ISOMERASE"/>
    <property type="match status" value="1"/>
</dbReference>